<dbReference type="AlphaFoldDB" id="A0AAD7YLI6"/>
<feature type="compositionally biased region" description="Pro residues" evidence="1">
    <location>
        <begin position="39"/>
        <end position="52"/>
    </location>
</feature>
<reference evidence="2" key="1">
    <citation type="submission" date="2023-03" db="EMBL/GenBank/DDBJ databases">
        <title>Chromosome-level genomes of two armyworms, Mythimna separata and Mythimna loreyi, provide insights into the biosynthesis and reception of sex pheromones.</title>
        <authorList>
            <person name="Zhao H."/>
        </authorList>
    </citation>
    <scope>NUCLEOTIDE SEQUENCE</scope>
    <source>
        <strain evidence="2">BeijingLab</strain>
        <tissue evidence="2">Pupa</tissue>
    </source>
</reference>
<sequence length="273" mass="29538">MSHHGPPPPYYTVNGHPAPPPPPGGSYTYVPTPVMMPVYQPPPPQPPPPEPSQPTYVTNYIYQQPPQPPPVVTIVEEVHVAPPPPPPSNPWSNLLREGAEMGLAKVGKGLAVLENNLRSRNSHPIDWVPATTSDVASLTHRAYVAGREGWDGSPLCVIRSHHSGEFIPGKLAIKHRSAYVPHGGREIPVHNFEVLCCSPHAVRWLHSSNGQVPVGAIAAGNTHSGEPLYIGRVRHMQSLTPGKVHPSHGCCYISFGGNEISHKTYEVLCRIVG</sequence>
<feature type="region of interest" description="Disordered" evidence="1">
    <location>
        <begin position="1"/>
        <end position="55"/>
    </location>
</feature>
<feature type="compositionally biased region" description="Pro residues" evidence="1">
    <location>
        <begin position="1"/>
        <end position="10"/>
    </location>
</feature>
<dbReference type="SMART" id="SM00696">
    <property type="entry name" value="DM9"/>
    <property type="match status" value="2"/>
</dbReference>
<dbReference type="Proteomes" id="UP001231518">
    <property type="component" value="Chromosome 8"/>
</dbReference>
<comment type="caution">
    <text evidence="2">The sequence shown here is derived from an EMBL/GenBank/DDBJ whole genome shotgun (WGS) entry which is preliminary data.</text>
</comment>
<accession>A0AAD7YLI6</accession>
<dbReference type="InterPro" id="IPR006616">
    <property type="entry name" value="DM9_repeat"/>
</dbReference>
<proteinExistence type="predicted"/>
<name>A0AAD7YLI6_MYTSE</name>
<dbReference type="EMBL" id="JARGEI010000015">
    <property type="protein sequence ID" value="KAJ8719033.1"/>
    <property type="molecule type" value="Genomic_DNA"/>
</dbReference>
<dbReference type="Pfam" id="PF11901">
    <property type="entry name" value="DM9"/>
    <property type="match status" value="1"/>
</dbReference>
<evidence type="ECO:0000256" key="1">
    <source>
        <dbReference type="SAM" id="MobiDB-lite"/>
    </source>
</evidence>
<evidence type="ECO:0000313" key="3">
    <source>
        <dbReference type="Proteomes" id="UP001231518"/>
    </source>
</evidence>
<feature type="compositionally biased region" description="Low complexity" evidence="1">
    <location>
        <begin position="25"/>
        <end position="38"/>
    </location>
</feature>
<organism evidence="2 3">
    <name type="scientific">Mythimna separata</name>
    <name type="common">Oriental armyworm</name>
    <name type="synonym">Pseudaletia separata</name>
    <dbReference type="NCBI Taxonomy" id="271217"/>
    <lineage>
        <taxon>Eukaryota</taxon>
        <taxon>Metazoa</taxon>
        <taxon>Ecdysozoa</taxon>
        <taxon>Arthropoda</taxon>
        <taxon>Hexapoda</taxon>
        <taxon>Insecta</taxon>
        <taxon>Pterygota</taxon>
        <taxon>Neoptera</taxon>
        <taxon>Endopterygota</taxon>
        <taxon>Lepidoptera</taxon>
        <taxon>Glossata</taxon>
        <taxon>Ditrysia</taxon>
        <taxon>Noctuoidea</taxon>
        <taxon>Noctuidae</taxon>
        <taxon>Noctuinae</taxon>
        <taxon>Hadenini</taxon>
        <taxon>Mythimna</taxon>
    </lineage>
</organism>
<keyword evidence="3" id="KW-1185">Reference proteome</keyword>
<evidence type="ECO:0000313" key="2">
    <source>
        <dbReference type="EMBL" id="KAJ8719033.1"/>
    </source>
</evidence>
<dbReference type="PANTHER" id="PTHR31649:SF1">
    <property type="entry name" value="FARNESOIC ACID O-METHYL TRANSFERASE DOMAIN-CONTAINING PROTEIN"/>
    <property type="match status" value="1"/>
</dbReference>
<gene>
    <name evidence="2" type="ORF">PYW07_016589</name>
</gene>
<dbReference type="PANTHER" id="PTHR31649">
    <property type="entry name" value="AGAP009604-PA"/>
    <property type="match status" value="1"/>
</dbReference>
<protein>
    <submittedName>
        <fullName evidence="2">Uncharacterized protein</fullName>
    </submittedName>
</protein>